<evidence type="ECO:0000313" key="1">
    <source>
        <dbReference type="EMBL" id="MPN41889.1"/>
    </source>
</evidence>
<accession>A0A645HUM3</accession>
<sequence length="86" mass="9459">MDIPAIQEGRDIGYCYGSGLAALDPDLSPDQTGRRVQRHMGYRLHHGDNAGLDRGRRRADGAVSAHVEIALAIHKYNSEVRFLTDG</sequence>
<proteinExistence type="predicted"/>
<gene>
    <name evidence="1" type="ORF">SDC9_189444</name>
</gene>
<reference evidence="1" key="1">
    <citation type="submission" date="2019-08" db="EMBL/GenBank/DDBJ databases">
        <authorList>
            <person name="Kucharzyk K."/>
            <person name="Murdoch R.W."/>
            <person name="Higgins S."/>
            <person name="Loffler F."/>
        </authorList>
    </citation>
    <scope>NUCLEOTIDE SEQUENCE</scope>
</reference>
<dbReference type="EMBL" id="VSSQ01099228">
    <property type="protein sequence ID" value="MPN41889.1"/>
    <property type="molecule type" value="Genomic_DNA"/>
</dbReference>
<dbReference type="AlphaFoldDB" id="A0A645HUM3"/>
<name>A0A645HUM3_9ZZZZ</name>
<comment type="caution">
    <text evidence="1">The sequence shown here is derived from an EMBL/GenBank/DDBJ whole genome shotgun (WGS) entry which is preliminary data.</text>
</comment>
<organism evidence="1">
    <name type="scientific">bioreactor metagenome</name>
    <dbReference type="NCBI Taxonomy" id="1076179"/>
    <lineage>
        <taxon>unclassified sequences</taxon>
        <taxon>metagenomes</taxon>
        <taxon>ecological metagenomes</taxon>
    </lineage>
</organism>
<protein>
    <submittedName>
        <fullName evidence="1">Uncharacterized protein</fullName>
    </submittedName>
</protein>